<dbReference type="PANTHER" id="PTHR38097:SF2">
    <property type="entry name" value="DNA-BINDING PROTEIN STPA"/>
    <property type="match status" value="1"/>
</dbReference>
<dbReference type="SMART" id="SM00528">
    <property type="entry name" value="HNS"/>
    <property type="match status" value="1"/>
</dbReference>
<dbReference type="SUPFAM" id="SSF81273">
    <property type="entry name" value="H-NS histone-like proteins"/>
    <property type="match status" value="1"/>
</dbReference>
<comment type="caution">
    <text evidence="8">The sequence shown here is derived from an EMBL/GenBank/DDBJ whole genome shotgun (WGS) entry which is preliminary data.</text>
</comment>
<dbReference type="AlphaFoldDB" id="A0AA37MIZ3"/>
<dbReference type="InterPro" id="IPR027444">
    <property type="entry name" value="H-NS_C_dom"/>
</dbReference>
<evidence type="ECO:0000256" key="2">
    <source>
        <dbReference type="ARBA" id="ARBA00010610"/>
    </source>
</evidence>
<protein>
    <submittedName>
        <fullName evidence="8">H-NS histone family protein</fullName>
    </submittedName>
</protein>
<evidence type="ECO:0000256" key="1">
    <source>
        <dbReference type="ARBA" id="ARBA00004453"/>
    </source>
</evidence>
<comment type="subcellular location">
    <subcellularLocation>
        <location evidence="1">Cytoplasm</location>
        <location evidence="1">Nucleoid</location>
    </subcellularLocation>
</comment>
<dbReference type="GO" id="GO:0009295">
    <property type="term" value="C:nucleoid"/>
    <property type="evidence" value="ECO:0007669"/>
    <property type="project" value="UniProtKB-SubCell"/>
</dbReference>
<feature type="domain" description="DNA-binding protein H-NS-like C-terminal" evidence="7">
    <location>
        <begin position="57"/>
        <end position="96"/>
    </location>
</feature>
<dbReference type="PANTHER" id="PTHR38097">
    <property type="match status" value="1"/>
</dbReference>
<keyword evidence="4" id="KW-0238">DNA-binding</keyword>
<evidence type="ECO:0000256" key="5">
    <source>
        <dbReference type="SAM" id="Coils"/>
    </source>
</evidence>
<sequence length="115" mass="12909">MAYQSSEIAQLRAQQEALDKQLAELKEREARQALNEIVAKMREYGISINELMGRKADSLSDEHSAKYRDPVTGSTWSGRGRAPGWLAGKDRNEFLVDTQAATRAKVQAALFARER</sequence>
<feature type="region of interest" description="Disordered" evidence="6">
    <location>
        <begin position="59"/>
        <end position="83"/>
    </location>
</feature>
<dbReference type="RefSeq" id="WP_238216496.1">
    <property type="nucleotide sequence ID" value="NZ_BPUS01000021.1"/>
</dbReference>
<proteinExistence type="inferred from homology"/>
<gene>
    <name evidence="8" type="ORF">CBA19CS42_32210</name>
</gene>
<reference evidence="8" key="1">
    <citation type="submission" date="2022-09" db="EMBL/GenBank/DDBJ databases">
        <title>Isolation and characterization of 3-chlorobenzoate degrading bacteria from soils in Shizuoka.</title>
        <authorList>
            <person name="Ifat A."/>
            <person name="Ogawa N."/>
            <person name="Kimbara K."/>
            <person name="Moriuchi R."/>
            <person name="Dohra H."/>
            <person name="Shintani M."/>
        </authorList>
    </citation>
    <scope>NUCLEOTIDE SEQUENCE</scope>
    <source>
        <strain evidence="8">19CS4-2</strain>
    </source>
</reference>
<feature type="coiled-coil region" evidence="5">
    <location>
        <begin position="8"/>
        <end position="43"/>
    </location>
</feature>
<keyword evidence="3" id="KW-0963">Cytoplasm</keyword>
<evidence type="ECO:0000256" key="6">
    <source>
        <dbReference type="SAM" id="MobiDB-lite"/>
    </source>
</evidence>
<name>A0AA37MIZ3_9BURK</name>
<evidence type="ECO:0000256" key="4">
    <source>
        <dbReference type="ARBA" id="ARBA00023125"/>
    </source>
</evidence>
<organism evidence="8 9">
    <name type="scientific">Caballeronia novacaledonica</name>
    <dbReference type="NCBI Taxonomy" id="1544861"/>
    <lineage>
        <taxon>Bacteria</taxon>
        <taxon>Pseudomonadati</taxon>
        <taxon>Pseudomonadota</taxon>
        <taxon>Betaproteobacteria</taxon>
        <taxon>Burkholderiales</taxon>
        <taxon>Burkholderiaceae</taxon>
        <taxon>Caballeronia</taxon>
    </lineage>
</organism>
<dbReference type="Pfam" id="PF00816">
    <property type="entry name" value="Histone_HNS"/>
    <property type="match status" value="1"/>
</dbReference>
<accession>A0AA37MIZ3</accession>
<evidence type="ECO:0000256" key="3">
    <source>
        <dbReference type="ARBA" id="ARBA00022490"/>
    </source>
</evidence>
<evidence type="ECO:0000313" key="8">
    <source>
        <dbReference type="EMBL" id="GJH29280.1"/>
    </source>
</evidence>
<dbReference type="EMBL" id="BPUS01000021">
    <property type="protein sequence ID" value="GJH29280.1"/>
    <property type="molecule type" value="Genomic_DNA"/>
</dbReference>
<keyword evidence="5" id="KW-0175">Coiled coil</keyword>
<dbReference type="Gene3D" id="4.10.430.30">
    <property type="match status" value="1"/>
</dbReference>
<evidence type="ECO:0000259" key="7">
    <source>
        <dbReference type="SMART" id="SM00528"/>
    </source>
</evidence>
<feature type="compositionally biased region" description="Basic and acidic residues" evidence="6">
    <location>
        <begin position="59"/>
        <end position="69"/>
    </location>
</feature>
<evidence type="ECO:0000313" key="9">
    <source>
        <dbReference type="Proteomes" id="UP001055111"/>
    </source>
</evidence>
<dbReference type="GO" id="GO:0003677">
    <property type="term" value="F:DNA binding"/>
    <property type="evidence" value="ECO:0007669"/>
    <property type="project" value="UniProtKB-KW"/>
</dbReference>
<dbReference type="Proteomes" id="UP001055111">
    <property type="component" value="Unassembled WGS sequence"/>
</dbReference>
<comment type="similarity">
    <text evidence="2">Belongs to the histone-like protein H-NS family.</text>
</comment>